<feature type="transmembrane region" description="Helical" evidence="6">
    <location>
        <begin position="137"/>
        <end position="162"/>
    </location>
</feature>
<dbReference type="GO" id="GO:0033228">
    <property type="term" value="P:cysteine export across plasma membrane"/>
    <property type="evidence" value="ECO:0007669"/>
    <property type="project" value="TreeGrafter"/>
</dbReference>
<evidence type="ECO:0000256" key="4">
    <source>
        <dbReference type="ARBA" id="ARBA00022989"/>
    </source>
</evidence>
<feature type="transmembrane region" description="Helical" evidence="6">
    <location>
        <begin position="6"/>
        <end position="23"/>
    </location>
</feature>
<feature type="transmembrane region" description="Helical" evidence="6">
    <location>
        <begin position="174"/>
        <end position="192"/>
    </location>
</feature>
<dbReference type="EMBL" id="PRLP01000096">
    <property type="protein sequence ID" value="PPC75376.1"/>
    <property type="molecule type" value="Genomic_DNA"/>
</dbReference>
<dbReference type="Proteomes" id="UP000238196">
    <property type="component" value="Unassembled WGS sequence"/>
</dbReference>
<evidence type="ECO:0000256" key="1">
    <source>
        <dbReference type="ARBA" id="ARBA00004651"/>
    </source>
</evidence>
<dbReference type="InterPro" id="IPR001123">
    <property type="entry name" value="LeuE-type"/>
</dbReference>
<evidence type="ECO:0000256" key="6">
    <source>
        <dbReference type="SAM" id="Phobius"/>
    </source>
</evidence>
<comment type="subcellular location">
    <subcellularLocation>
        <location evidence="1">Cell membrane</location>
        <topology evidence="1">Multi-pass membrane protein</topology>
    </subcellularLocation>
</comment>
<sequence>MLDLFAYAIGIMYSPGPVNFLALNAGLHGQGRQTLGFCVGVGFGIFIPLLAFSLLGAGLITPARLTLISALGCLYIAYLGVKIAIASLRVEVTPQSVRALSWRDGMLMQLLNPKGLAATLPLATIHLPAIGAHGSQLLLLCGVLAVLAGGAPLSYAVAGAVLGKRLQHPGYLRLFNLLMAALLLFAAGSLAYKQVYLGQFG</sequence>
<feature type="transmembrane region" description="Helical" evidence="6">
    <location>
        <begin position="66"/>
        <end position="90"/>
    </location>
</feature>
<organism evidence="7 8">
    <name type="scientific">Proteobacteria bacterium 228</name>
    <dbReference type="NCBI Taxonomy" id="2083153"/>
    <lineage>
        <taxon>Bacteria</taxon>
        <taxon>Pseudomonadati</taxon>
        <taxon>Pseudomonadota</taxon>
    </lineage>
</organism>
<comment type="caution">
    <text evidence="7">The sequence shown here is derived from an EMBL/GenBank/DDBJ whole genome shotgun (WGS) entry which is preliminary data.</text>
</comment>
<dbReference type="GO" id="GO:0005886">
    <property type="term" value="C:plasma membrane"/>
    <property type="evidence" value="ECO:0007669"/>
    <property type="project" value="UniProtKB-SubCell"/>
</dbReference>
<dbReference type="OrthoDB" id="6292618at2"/>
<accession>A0A2S5KM34</accession>
<protein>
    <submittedName>
        <fullName evidence="7">Transporter</fullName>
    </submittedName>
</protein>
<keyword evidence="5 6" id="KW-0472">Membrane</keyword>
<proteinExistence type="predicted"/>
<keyword evidence="4 6" id="KW-1133">Transmembrane helix</keyword>
<evidence type="ECO:0000313" key="8">
    <source>
        <dbReference type="Proteomes" id="UP000238196"/>
    </source>
</evidence>
<evidence type="ECO:0000256" key="2">
    <source>
        <dbReference type="ARBA" id="ARBA00022475"/>
    </source>
</evidence>
<dbReference type="GO" id="GO:0015171">
    <property type="term" value="F:amino acid transmembrane transporter activity"/>
    <property type="evidence" value="ECO:0007669"/>
    <property type="project" value="TreeGrafter"/>
</dbReference>
<dbReference type="PANTHER" id="PTHR30086:SF20">
    <property type="entry name" value="ARGININE EXPORTER PROTEIN ARGO-RELATED"/>
    <property type="match status" value="1"/>
</dbReference>
<reference evidence="7 8" key="1">
    <citation type="submission" date="2018-02" db="EMBL/GenBank/DDBJ databases">
        <title>novel marine gammaproteobacteria from coastal saline agro ecosystem.</title>
        <authorList>
            <person name="Krishnan R."/>
            <person name="Ramesh Kumar N."/>
        </authorList>
    </citation>
    <scope>NUCLEOTIDE SEQUENCE [LARGE SCALE GENOMIC DNA]</scope>
    <source>
        <strain evidence="7 8">228</strain>
    </source>
</reference>
<dbReference type="AlphaFoldDB" id="A0A2S5KM34"/>
<name>A0A2S5KM34_9PROT</name>
<gene>
    <name evidence="7" type="ORF">C4K68_20635</name>
</gene>
<keyword evidence="3 6" id="KW-0812">Transmembrane</keyword>
<evidence type="ECO:0000256" key="3">
    <source>
        <dbReference type="ARBA" id="ARBA00022692"/>
    </source>
</evidence>
<feature type="transmembrane region" description="Helical" evidence="6">
    <location>
        <begin position="111"/>
        <end position="131"/>
    </location>
</feature>
<dbReference type="Pfam" id="PF01810">
    <property type="entry name" value="LysE"/>
    <property type="match status" value="1"/>
</dbReference>
<dbReference type="PANTHER" id="PTHR30086">
    <property type="entry name" value="ARGININE EXPORTER PROTEIN ARGO"/>
    <property type="match status" value="1"/>
</dbReference>
<keyword evidence="2" id="KW-1003">Cell membrane</keyword>
<evidence type="ECO:0000313" key="7">
    <source>
        <dbReference type="EMBL" id="PPC75376.1"/>
    </source>
</evidence>
<feature type="transmembrane region" description="Helical" evidence="6">
    <location>
        <begin position="35"/>
        <end position="60"/>
    </location>
</feature>
<evidence type="ECO:0000256" key="5">
    <source>
        <dbReference type="ARBA" id="ARBA00023136"/>
    </source>
</evidence>